<comment type="caution">
    <text evidence="8">The sequence shown here is derived from an EMBL/GenBank/DDBJ whole genome shotgun (WGS) entry which is preliminary data.</text>
</comment>
<dbReference type="InterPro" id="IPR016039">
    <property type="entry name" value="Thiolase-like"/>
</dbReference>
<dbReference type="Pfam" id="PF00108">
    <property type="entry name" value="Thiolase_N"/>
    <property type="match status" value="1"/>
</dbReference>
<dbReference type="CDD" id="cd00751">
    <property type="entry name" value="thiolase"/>
    <property type="match status" value="1"/>
</dbReference>
<proteinExistence type="inferred from homology"/>
<protein>
    <submittedName>
        <fullName evidence="8">Thiolase family protein</fullName>
        <ecNumber evidence="8">2.3.1.-</ecNumber>
    </submittedName>
</protein>
<evidence type="ECO:0000256" key="2">
    <source>
        <dbReference type="ARBA" id="ARBA00022679"/>
    </source>
</evidence>
<evidence type="ECO:0000259" key="6">
    <source>
        <dbReference type="Pfam" id="PF00108"/>
    </source>
</evidence>
<name>A0ABU8DC90_ERWAP</name>
<dbReference type="EC" id="2.3.1.-" evidence="8"/>
<dbReference type="RefSeq" id="WP_336202587.1">
    <property type="nucleotide sequence ID" value="NZ_JBANEI010000002.1"/>
</dbReference>
<dbReference type="PANTHER" id="PTHR43853">
    <property type="entry name" value="3-KETOACYL-COA THIOLASE, PEROXISOMAL"/>
    <property type="match status" value="1"/>
</dbReference>
<gene>
    <name evidence="8" type="ORF">V8N49_05605</name>
</gene>
<keyword evidence="5" id="KW-1133">Transmembrane helix</keyword>
<dbReference type="NCBIfam" id="TIGR01930">
    <property type="entry name" value="AcCoA-C-Actrans"/>
    <property type="match status" value="1"/>
</dbReference>
<evidence type="ECO:0000256" key="4">
    <source>
        <dbReference type="RuleBase" id="RU003557"/>
    </source>
</evidence>
<dbReference type="PANTHER" id="PTHR43853:SF3">
    <property type="entry name" value="ACETYL-COA C-ACETYLTRANSFERASE YHFS-RELATED"/>
    <property type="match status" value="1"/>
</dbReference>
<reference evidence="8 9" key="1">
    <citation type="submission" date="2024-02" db="EMBL/GenBank/DDBJ databases">
        <title>First report Erwinia aphidicola in onion in Chile.</title>
        <authorList>
            <person name="Valenzuela M."/>
            <person name="Pena M."/>
            <person name="Dutta B."/>
        </authorList>
    </citation>
    <scope>NUCLEOTIDE SEQUENCE [LARGE SCALE GENOMIC DNA]</scope>
    <source>
        <strain evidence="8 9">QCJ3A</strain>
    </source>
</reference>
<dbReference type="InterPro" id="IPR020616">
    <property type="entry name" value="Thiolase_N"/>
</dbReference>
<dbReference type="InterPro" id="IPR020613">
    <property type="entry name" value="Thiolase_CS"/>
</dbReference>
<feature type="domain" description="Thiolase N-terminal" evidence="6">
    <location>
        <begin position="17"/>
        <end position="263"/>
    </location>
</feature>
<evidence type="ECO:0000256" key="5">
    <source>
        <dbReference type="SAM" id="Phobius"/>
    </source>
</evidence>
<organism evidence="8 9">
    <name type="scientific">Erwinia aphidicola</name>
    <dbReference type="NCBI Taxonomy" id="68334"/>
    <lineage>
        <taxon>Bacteria</taxon>
        <taxon>Pseudomonadati</taxon>
        <taxon>Pseudomonadota</taxon>
        <taxon>Gammaproteobacteria</taxon>
        <taxon>Enterobacterales</taxon>
        <taxon>Erwiniaceae</taxon>
        <taxon>Erwinia</taxon>
    </lineage>
</organism>
<keyword evidence="2 4" id="KW-0808">Transferase</keyword>
<evidence type="ECO:0000313" key="8">
    <source>
        <dbReference type="EMBL" id="MEI2681133.1"/>
    </source>
</evidence>
<dbReference type="Gene3D" id="3.40.47.10">
    <property type="match status" value="2"/>
</dbReference>
<feature type="transmembrane region" description="Helical" evidence="5">
    <location>
        <begin position="376"/>
        <end position="397"/>
    </location>
</feature>
<dbReference type="Pfam" id="PF02803">
    <property type="entry name" value="Thiolase_C"/>
    <property type="match status" value="1"/>
</dbReference>
<dbReference type="InterPro" id="IPR020617">
    <property type="entry name" value="Thiolase_C"/>
</dbReference>
<comment type="similarity">
    <text evidence="1 4">Belongs to the thiolase-like superfamily. Thiolase family.</text>
</comment>
<dbReference type="GO" id="GO:0016746">
    <property type="term" value="F:acyltransferase activity"/>
    <property type="evidence" value="ECO:0007669"/>
    <property type="project" value="UniProtKB-KW"/>
</dbReference>
<keyword evidence="3 4" id="KW-0012">Acyltransferase</keyword>
<dbReference type="EMBL" id="JBANEI010000002">
    <property type="protein sequence ID" value="MEI2681133.1"/>
    <property type="molecule type" value="Genomic_DNA"/>
</dbReference>
<dbReference type="SUPFAM" id="SSF53901">
    <property type="entry name" value="Thiolase-like"/>
    <property type="match status" value="2"/>
</dbReference>
<feature type="domain" description="Thiolase C-terminal" evidence="7">
    <location>
        <begin position="280"/>
        <end position="395"/>
    </location>
</feature>
<keyword evidence="5" id="KW-0472">Membrane</keyword>
<sequence>MPQSLLNYQPQSDSQPVIVAACRTPIGRAYGALASLPMEALLAPLFTHLLATLPENFSAIDEVIIGNATGGGGNVARLATLAAGLPLAVPAVTVDRQCGSGLEAVINACRLVQAQAGECYLAGGVESVSTAPWRVEKPGSLKQMPRFYGRARFSPEEVGDPEMGIAAENVAQHCGIGRQRQDQFALRSHQRAVAAQQQGAFAAEIVALSVNGQQIASDECPRPGTSLERLAVLSPVFAANGTVTAGNCCPLNDGASLLLVMSRRKARECGFSEGLLFADACSAGVDPNLLGLGPVPATQKLLARQPQLTLDDIPVIEFNEAFAAQVLGSVDALGIDEQRINLQGGAIALGHPYGASGAIMVTRLFNQLVGKQQGSGYGLAMLGIAGGLGLSALFQAVRL</sequence>
<dbReference type="PIRSF" id="PIRSF000429">
    <property type="entry name" value="Ac-CoA_Ac_transf"/>
    <property type="match status" value="1"/>
</dbReference>
<keyword evidence="5" id="KW-0812">Transmembrane</keyword>
<evidence type="ECO:0000256" key="1">
    <source>
        <dbReference type="ARBA" id="ARBA00010982"/>
    </source>
</evidence>
<keyword evidence="9" id="KW-1185">Reference proteome</keyword>
<accession>A0ABU8DC90</accession>
<evidence type="ECO:0000256" key="3">
    <source>
        <dbReference type="ARBA" id="ARBA00023315"/>
    </source>
</evidence>
<evidence type="ECO:0000259" key="7">
    <source>
        <dbReference type="Pfam" id="PF02803"/>
    </source>
</evidence>
<dbReference type="InterPro" id="IPR002155">
    <property type="entry name" value="Thiolase"/>
</dbReference>
<dbReference type="InterPro" id="IPR050215">
    <property type="entry name" value="Thiolase-like_sf_Thiolase"/>
</dbReference>
<dbReference type="Proteomes" id="UP001306592">
    <property type="component" value="Unassembled WGS sequence"/>
</dbReference>
<dbReference type="PROSITE" id="PS00737">
    <property type="entry name" value="THIOLASE_2"/>
    <property type="match status" value="1"/>
</dbReference>
<evidence type="ECO:0000313" key="9">
    <source>
        <dbReference type="Proteomes" id="UP001306592"/>
    </source>
</evidence>